<keyword evidence="1" id="KW-0808">Transferase</keyword>
<gene>
    <name evidence="1" type="ORF">F511_26778</name>
</gene>
<dbReference type="AlphaFoldDB" id="A0A2Z7CN87"/>
<keyword evidence="2" id="KW-1185">Reference proteome</keyword>
<name>A0A2Z7CN87_9LAMI</name>
<dbReference type="EMBL" id="KQ994192">
    <property type="protein sequence ID" value="KZV48233.1"/>
    <property type="molecule type" value="Genomic_DNA"/>
</dbReference>
<proteinExistence type="predicted"/>
<reference evidence="1 2" key="1">
    <citation type="journal article" date="2015" name="Proc. Natl. Acad. Sci. U.S.A.">
        <title>The resurrection genome of Boea hygrometrica: A blueprint for survival of dehydration.</title>
        <authorList>
            <person name="Xiao L."/>
            <person name="Yang G."/>
            <person name="Zhang L."/>
            <person name="Yang X."/>
            <person name="Zhao S."/>
            <person name="Ji Z."/>
            <person name="Zhou Q."/>
            <person name="Hu M."/>
            <person name="Wang Y."/>
            <person name="Chen M."/>
            <person name="Xu Y."/>
            <person name="Jin H."/>
            <person name="Xiao X."/>
            <person name="Hu G."/>
            <person name="Bao F."/>
            <person name="Hu Y."/>
            <person name="Wan P."/>
            <person name="Li L."/>
            <person name="Deng X."/>
            <person name="Kuang T."/>
            <person name="Xiang C."/>
            <person name="Zhu J.K."/>
            <person name="Oliver M.J."/>
            <person name="He Y."/>
        </authorList>
    </citation>
    <scope>NUCLEOTIDE SEQUENCE [LARGE SCALE GENOMIC DNA]</scope>
    <source>
        <strain evidence="2">cv. XS01</strain>
    </source>
</reference>
<accession>A0A2Z7CN87</accession>
<dbReference type="GO" id="GO:0016740">
    <property type="term" value="F:transferase activity"/>
    <property type="evidence" value="ECO:0007669"/>
    <property type="project" value="UniProtKB-KW"/>
</dbReference>
<protein>
    <submittedName>
        <fullName evidence="1">Tau class glutathione S-transferase</fullName>
    </submittedName>
</protein>
<dbReference type="Proteomes" id="UP000250235">
    <property type="component" value="Unassembled WGS sequence"/>
</dbReference>
<evidence type="ECO:0000313" key="2">
    <source>
        <dbReference type="Proteomes" id="UP000250235"/>
    </source>
</evidence>
<evidence type="ECO:0000313" key="1">
    <source>
        <dbReference type="EMBL" id="KZV48233.1"/>
    </source>
</evidence>
<sequence>MGPQPLRLRNHNFGLAQRIMVKRLATSPHDPLGITDSACKNQLVVVSIQYGPFNPYIPIRSTTIGKSRVAKDPIAMHTSWRSNSDIASVTRVSMTFRVVRTNQYNQDLGLIHSTNGNHLESPNEGSSIDHQLEANARSQELMRKLHVLVTVTHEESAASVSYASAGLCTCWLLMHRLVDDDVGIQLAVGPQPLWLRNHNSGLAQRIMLEENARSQELMRKRHVLVTVTHEESAASVSYASAGLCTCWLLMHRLFDDDEERISGEQSRVAKDNYVDAGSAAGRLSTS</sequence>
<organism evidence="1 2">
    <name type="scientific">Dorcoceras hygrometricum</name>
    <dbReference type="NCBI Taxonomy" id="472368"/>
    <lineage>
        <taxon>Eukaryota</taxon>
        <taxon>Viridiplantae</taxon>
        <taxon>Streptophyta</taxon>
        <taxon>Embryophyta</taxon>
        <taxon>Tracheophyta</taxon>
        <taxon>Spermatophyta</taxon>
        <taxon>Magnoliopsida</taxon>
        <taxon>eudicotyledons</taxon>
        <taxon>Gunneridae</taxon>
        <taxon>Pentapetalae</taxon>
        <taxon>asterids</taxon>
        <taxon>lamiids</taxon>
        <taxon>Lamiales</taxon>
        <taxon>Gesneriaceae</taxon>
        <taxon>Didymocarpoideae</taxon>
        <taxon>Trichosporeae</taxon>
        <taxon>Loxocarpinae</taxon>
        <taxon>Dorcoceras</taxon>
    </lineage>
</organism>